<keyword evidence="7 11" id="KW-0143">Chaperone</keyword>
<evidence type="ECO:0000256" key="10">
    <source>
        <dbReference type="ARBA" id="ARBA00029986"/>
    </source>
</evidence>
<evidence type="ECO:0000256" key="1">
    <source>
        <dbReference type="ARBA" id="ARBA00000971"/>
    </source>
</evidence>
<dbReference type="FunFam" id="3.10.50.40:FF:000001">
    <property type="entry name" value="Trigger factor"/>
    <property type="match status" value="1"/>
</dbReference>
<accession>A0A1F4XJ52</accession>
<name>A0A1F4XJ52_9BACT</name>
<dbReference type="SUPFAM" id="SSF102735">
    <property type="entry name" value="Trigger factor ribosome-binding domain"/>
    <property type="match status" value="1"/>
</dbReference>
<dbReference type="GO" id="GO:0043335">
    <property type="term" value="P:protein unfolding"/>
    <property type="evidence" value="ECO:0007669"/>
    <property type="project" value="TreeGrafter"/>
</dbReference>
<reference evidence="15 16" key="1">
    <citation type="journal article" date="2016" name="Nat. Commun.">
        <title>Thousands of microbial genomes shed light on interconnected biogeochemical processes in an aquifer system.</title>
        <authorList>
            <person name="Anantharaman K."/>
            <person name="Brown C.T."/>
            <person name="Hug L.A."/>
            <person name="Sharon I."/>
            <person name="Castelle C.J."/>
            <person name="Probst A.J."/>
            <person name="Thomas B.C."/>
            <person name="Singh A."/>
            <person name="Wilkins M.J."/>
            <person name="Karaoz U."/>
            <person name="Brodie E.L."/>
            <person name="Williams K.H."/>
            <person name="Hubbard S.S."/>
            <person name="Banfield J.F."/>
        </authorList>
    </citation>
    <scope>NUCLEOTIDE SEQUENCE [LARGE SCALE GENOMIC DNA]</scope>
</reference>
<dbReference type="GO" id="GO:0044183">
    <property type="term" value="F:protein folding chaperone"/>
    <property type="evidence" value="ECO:0007669"/>
    <property type="project" value="TreeGrafter"/>
</dbReference>
<evidence type="ECO:0000256" key="9">
    <source>
        <dbReference type="ARBA" id="ARBA00023306"/>
    </source>
</evidence>
<evidence type="ECO:0000256" key="6">
    <source>
        <dbReference type="ARBA" id="ARBA00023110"/>
    </source>
</evidence>
<dbReference type="GO" id="GO:0043022">
    <property type="term" value="F:ribosome binding"/>
    <property type="evidence" value="ECO:0007669"/>
    <property type="project" value="TreeGrafter"/>
</dbReference>
<dbReference type="InterPro" id="IPR001179">
    <property type="entry name" value="PPIase_FKBP_dom"/>
</dbReference>
<dbReference type="PANTHER" id="PTHR30560">
    <property type="entry name" value="TRIGGER FACTOR CHAPERONE AND PEPTIDYL-PROLYL CIS/TRANS ISOMERASE"/>
    <property type="match status" value="1"/>
</dbReference>
<evidence type="ECO:0000256" key="12">
    <source>
        <dbReference type="PROSITE-ProRule" id="PRU00277"/>
    </source>
</evidence>
<dbReference type="HAMAP" id="MF_00303">
    <property type="entry name" value="Trigger_factor_Tig"/>
    <property type="match status" value="1"/>
</dbReference>
<dbReference type="InterPro" id="IPR027304">
    <property type="entry name" value="Trigger_fact/SurA_dom_sf"/>
</dbReference>
<comment type="function">
    <text evidence="11">Involved in protein export. Acts as a chaperone by maintaining the newly synthesized protein in an open conformation. Functions as a peptidyl-prolyl cis-trans isomerase.</text>
</comment>
<evidence type="ECO:0000256" key="4">
    <source>
        <dbReference type="ARBA" id="ARBA00016902"/>
    </source>
</evidence>
<dbReference type="GO" id="GO:0051083">
    <property type="term" value="P:'de novo' cotranslational protein folding"/>
    <property type="evidence" value="ECO:0007669"/>
    <property type="project" value="TreeGrafter"/>
</dbReference>
<dbReference type="GO" id="GO:0015031">
    <property type="term" value="P:protein transport"/>
    <property type="evidence" value="ECO:0007669"/>
    <property type="project" value="UniProtKB-UniRule"/>
</dbReference>
<dbReference type="Pfam" id="PF05698">
    <property type="entry name" value="Trigger_C"/>
    <property type="match status" value="1"/>
</dbReference>
<gene>
    <name evidence="11" type="primary">tig</name>
    <name evidence="15" type="ORF">A2V81_05380</name>
</gene>
<dbReference type="InterPro" id="IPR008880">
    <property type="entry name" value="Trigger_fac_C"/>
</dbReference>
<comment type="catalytic activity">
    <reaction evidence="1 11 12">
        <text>[protein]-peptidylproline (omega=180) = [protein]-peptidylproline (omega=0)</text>
        <dbReference type="Rhea" id="RHEA:16237"/>
        <dbReference type="Rhea" id="RHEA-COMP:10747"/>
        <dbReference type="Rhea" id="RHEA-COMP:10748"/>
        <dbReference type="ChEBI" id="CHEBI:83833"/>
        <dbReference type="ChEBI" id="CHEBI:83834"/>
        <dbReference type="EC" id="5.2.1.8"/>
    </reaction>
</comment>
<evidence type="ECO:0000313" key="16">
    <source>
        <dbReference type="Proteomes" id="UP000177614"/>
    </source>
</evidence>
<dbReference type="Pfam" id="PF00254">
    <property type="entry name" value="FKBP_C"/>
    <property type="match status" value="1"/>
</dbReference>
<dbReference type="Gene3D" id="3.30.70.1050">
    <property type="entry name" value="Trigger factor ribosome-binding domain"/>
    <property type="match status" value="1"/>
</dbReference>
<keyword evidence="8 11" id="KW-0413">Isomerase</keyword>
<evidence type="ECO:0000256" key="5">
    <source>
        <dbReference type="ARBA" id="ARBA00022618"/>
    </source>
</evidence>
<evidence type="ECO:0000256" key="13">
    <source>
        <dbReference type="RuleBase" id="RU003914"/>
    </source>
</evidence>
<protein>
    <recommendedName>
        <fullName evidence="4 11">Trigger factor</fullName>
        <shortName evidence="11">TF</shortName>
        <ecNumber evidence="3 11">5.2.1.8</ecNumber>
    </recommendedName>
    <alternativeName>
        <fullName evidence="10 11">PPIase</fullName>
    </alternativeName>
</protein>
<dbReference type="STRING" id="1817814.A2V81_05380"/>
<dbReference type="InterPro" id="IPR046357">
    <property type="entry name" value="PPIase_dom_sf"/>
</dbReference>
<proteinExistence type="inferred from homology"/>
<dbReference type="EMBL" id="MEWR01000023">
    <property type="protein sequence ID" value="OGC81666.1"/>
    <property type="molecule type" value="Genomic_DNA"/>
</dbReference>
<dbReference type="NCBIfam" id="TIGR00115">
    <property type="entry name" value="tig"/>
    <property type="match status" value="1"/>
</dbReference>
<evidence type="ECO:0000256" key="7">
    <source>
        <dbReference type="ARBA" id="ARBA00023186"/>
    </source>
</evidence>
<dbReference type="PROSITE" id="PS50059">
    <property type="entry name" value="FKBP_PPIASE"/>
    <property type="match status" value="1"/>
</dbReference>
<keyword evidence="6 11" id="KW-0697">Rotamase</keyword>
<comment type="domain">
    <text evidence="11">Consists of 3 domains; the N-terminus binds the ribosome, the middle domain has PPIase activity, while the C-terminus has intrinsic chaperone activity on its own.</text>
</comment>
<dbReference type="SUPFAM" id="SSF54534">
    <property type="entry name" value="FKBP-like"/>
    <property type="match status" value="1"/>
</dbReference>
<dbReference type="InterPro" id="IPR037041">
    <property type="entry name" value="Trigger_fac_C_sf"/>
</dbReference>
<dbReference type="Pfam" id="PF05697">
    <property type="entry name" value="Trigger_N"/>
    <property type="match status" value="1"/>
</dbReference>
<evidence type="ECO:0000256" key="2">
    <source>
        <dbReference type="ARBA" id="ARBA00005464"/>
    </source>
</evidence>
<dbReference type="SUPFAM" id="SSF109998">
    <property type="entry name" value="Triger factor/SurA peptide-binding domain-like"/>
    <property type="match status" value="1"/>
</dbReference>
<keyword evidence="9 11" id="KW-0131">Cell cycle</keyword>
<feature type="domain" description="PPIase FKBP-type" evidence="14">
    <location>
        <begin position="159"/>
        <end position="239"/>
    </location>
</feature>
<dbReference type="InterPro" id="IPR036611">
    <property type="entry name" value="Trigger_fac_ribosome-bd_sf"/>
</dbReference>
<dbReference type="Proteomes" id="UP000177614">
    <property type="component" value="Unassembled WGS sequence"/>
</dbReference>
<dbReference type="Gene3D" id="3.10.50.40">
    <property type="match status" value="1"/>
</dbReference>
<dbReference type="PANTHER" id="PTHR30560:SF3">
    <property type="entry name" value="TRIGGER FACTOR-LIKE PROTEIN TIG, CHLOROPLASTIC"/>
    <property type="match status" value="1"/>
</dbReference>
<organism evidence="15 16">
    <name type="scientific">Candidatus Abawacabacteria bacterium RBG_16_42_10</name>
    <dbReference type="NCBI Taxonomy" id="1817814"/>
    <lineage>
        <taxon>Bacteria</taxon>
        <taxon>Candidatus Abawacaibacteriota</taxon>
    </lineage>
</organism>
<dbReference type="AlphaFoldDB" id="A0A1F4XJ52"/>
<dbReference type="InterPro" id="IPR005215">
    <property type="entry name" value="Trig_fac"/>
</dbReference>
<dbReference type="Gene3D" id="1.10.3120.10">
    <property type="entry name" value="Trigger factor, C-terminal domain"/>
    <property type="match status" value="1"/>
</dbReference>
<dbReference type="GO" id="GO:0051301">
    <property type="term" value="P:cell division"/>
    <property type="evidence" value="ECO:0007669"/>
    <property type="project" value="UniProtKB-KW"/>
</dbReference>
<keyword evidence="11" id="KW-0963">Cytoplasm</keyword>
<comment type="similarity">
    <text evidence="2 11 13">Belongs to the FKBP-type PPIase family. Tig subfamily.</text>
</comment>
<evidence type="ECO:0000259" key="14">
    <source>
        <dbReference type="PROSITE" id="PS50059"/>
    </source>
</evidence>
<evidence type="ECO:0000256" key="11">
    <source>
        <dbReference type="HAMAP-Rule" id="MF_00303"/>
    </source>
</evidence>
<evidence type="ECO:0000256" key="8">
    <source>
        <dbReference type="ARBA" id="ARBA00023235"/>
    </source>
</evidence>
<dbReference type="InterPro" id="IPR008881">
    <property type="entry name" value="Trigger_fac_ribosome-bd_bac"/>
</dbReference>
<comment type="caution">
    <text evidence="15">The sequence shown here is derived from an EMBL/GenBank/DDBJ whole genome shotgun (WGS) entry which is preliminary data.</text>
</comment>
<comment type="subcellular location">
    <subcellularLocation>
        <location evidence="11">Cytoplasm</location>
    </subcellularLocation>
    <text evidence="11">About half TF is bound to the ribosome near the polypeptide exit tunnel while the other half is free in the cytoplasm.</text>
</comment>
<dbReference type="EC" id="5.2.1.8" evidence="3 11"/>
<evidence type="ECO:0000256" key="3">
    <source>
        <dbReference type="ARBA" id="ARBA00013194"/>
    </source>
</evidence>
<sequence length="416" mass="47795">MKHSLKKIPHSQVLITIEVETSELEKFRGKALDKLREQVKIAGFRPGKAPDNVVIEQVGDAAIEEEILRSALPELYYEAVVKEKLQPISAPESKVISKSPLKVEFTISLLPEISLGNYKKIKVKPKTVSVEEKEVDEELESLKKRFATYHEVKASAQMEHRVEISFTGMMEGKEVPGAKSKNHPMVLGAKTFVPGFEEAIVGMEMGQKKQFNVTFPSDYHAEQLKGKEVTFDVELHRIEETRLPEMNAEFFTRLKNEKITDLPSLKAEIKAYLLATKETQEKARQEDEILQALVKITKVELPHVLIHDEIHYMEGSFAERLQGMGMTFERYLEANKKTHEDIHKDWEPEATRRLTARFALLELAKKENLEPTDEEVKAALQQEKVEEKDYSRYEGQIKARIRVERGLDWLMRSALE</sequence>
<dbReference type="PIRSF" id="PIRSF003095">
    <property type="entry name" value="Trigger_factor"/>
    <property type="match status" value="1"/>
</dbReference>
<keyword evidence="5 11" id="KW-0132">Cell division</keyword>
<dbReference type="GO" id="GO:0005737">
    <property type="term" value="C:cytoplasm"/>
    <property type="evidence" value="ECO:0007669"/>
    <property type="project" value="UniProtKB-SubCell"/>
</dbReference>
<evidence type="ECO:0000313" key="15">
    <source>
        <dbReference type="EMBL" id="OGC81666.1"/>
    </source>
</evidence>
<dbReference type="GO" id="GO:0003755">
    <property type="term" value="F:peptidyl-prolyl cis-trans isomerase activity"/>
    <property type="evidence" value="ECO:0007669"/>
    <property type="project" value="UniProtKB-UniRule"/>
</dbReference>